<sequence>MGGYGSGGHNKTHRRLENFHRIDSFSFYDYLMGDKYLFCKETVKYPLVRGDIVYYVGEKTAEIREGDSYTDLILSRVPGIDGKSVRMYFHCPYCGRRVRYLYRRQERYMCRNCAKLNYASQQKSGMDEMRLKMERIVEKELGYTWWYKDYPNACISDLWHIPKPRYMRWEKYERLLKEFRQLQKDYERAFWMGMARCSMLSGKEKAGIMNHLNSL</sequence>
<accession>A0A3A9AA86</accession>
<comment type="caution">
    <text evidence="1">The sequence shown here is derived from an EMBL/GenBank/DDBJ whole genome shotgun (WGS) entry which is preliminary data.</text>
</comment>
<dbReference type="AlphaFoldDB" id="A0A3A9AA86"/>
<gene>
    <name evidence="1" type="ORF">D7V94_19595</name>
</gene>
<name>A0A3A9AA86_9FIRM</name>
<dbReference type="EMBL" id="RAYQ01000029">
    <property type="protein sequence ID" value="RKI88359.1"/>
    <property type="molecule type" value="Genomic_DNA"/>
</dbReference>
<evidence type="ECO:0000313" key="2">
    <source>
        <dbReference type="Proteomes" id="UP000280696"/>
    </source>
</evidence>
<dbReference type="RefSeq" id="WP_120471998.1">
    <property type="nucleotide sequence ID" value="NZ_RAYQ01000029.1"/>
</dbReference>
<evidence type="ECO:0000313" key="1">
    <source>
        <dbReference type="EMBL" id="RKI88359.1"/>
    </source>
</evidence>
<organism evidence="1 2">
    <name type="scientific">Parablautia intestinalis</name>
    <dbReference type="NCBI Taxonomy" id="2320100"/>
    <lineage>
        <taxon>Bacteria</taxon>
        <taxon>Bacillati</taxon>
        <taxon>Bacillota</taxon>
        <taxon>Clostridia</taxon>
        <taxon>Lachnospirales</taxon>
        <taxon>Lachnospiraceae</taxon>
        <taxon>Parablautia</taxon>
    </lineage>
</organism>
<reference evidence="1 2" key="1">
    <citation type="submission" date="2018-09" db="EMBL/GenBank/DDBJ databases">
        <title>Murine metabolic-syndrome-specific gut microbial biobank.</title>
        <authorList>
            <person name="Liu C."/>
        </authorList>
    </citation>
    <scope>NUCLEOTIDE SEQUENCE [LARGE SCALE GENOMIC DNA]</scope>
    <source>
        <strain evidence="1 2">0.1xD8-82</strain>
    </source>
</reference>
<keyword evidence="2" id="KW-1185">Reference proteome</keyword>
<dbReference type="Proteomes" id="UP000280696">
    <property type="component" value="Unassembled WGS sequence"/>
</dbReference>
<proteinExistence type="predicted"/>
<protein>
    <submittedName>
        <fullName evidence="1">Uncharacterized protein</fullName>
    </submittedName>
</protein>
<dbReference type="OrthoDB" id="2067170at2"/>